<protein>
    <submittedName>
        <fullName evidence="1">Uncharacterized protein</fullName>
    </submittedName>
</protein>
<reference evidence="1" key="1">
    <citation type="submission" date="2020-05" db="EMBL/GenBank/DDBJ databases">
        <title>Large-scale comparative analyses of tick genomes elucidate their genetic diversity and vector capacities.</title>
        <authorList>
            <person name="Jia N."/>
            <person name="Wang J."/>
            <person name="Shi W."/>
            <person name="Du L."/>
            <person name="Sun Y."/>
            <person name="Zhan W."/>
            <person name="Jiang J."/>
            <person name="Wang Q."/>
            <person name="Zhang B."/>
            <person name="Ji P."/>
            <person name="Sakyi L.B."/>
            <person name="Cui X."/>
            <person name="Yuan T."/>
            <person name="Jiang B."/>
            <person name="Yang W."/>
            <person name="Lam T.T.-Y."/>
            <person name="Chang Q."/>
            <person name="Ding S."/>
            <person name="Wang X."/>
            <person name="Zhu J."/>
            <person name="Ruan X."/>
            <person name="Zhao L."/>
            <person name="Wei J."/>
            <person name="Que T."/>
            <person name="Du C."/>
            <person name="Cheng J."/>
            <person name="Dai P."/>
            <person name="Han X."/>
            <person name="Huang E."/>
            <person name="Gao Y."/>
            <person name="Liu J."/>
            <person name="Shao H."/>
            <person name="Ye R."/>
            <person name="Li L."/>
            <person name="Wei W."/>
            <person name="Wang X."/>
            <person name="Wang C."/>
            <person name="Yang T."/>
            <person name="Huo Q."/>
            <person name="Li W."/>
            <person name="Guo W."/>
            <person name="Chen H."/>
            <person name="Zhou L."/>
            <person name="Ni X."/>
            <person name="Tian J."/>
            <person name="Zhou Y."/>
            <person name="Sheng Y."/>
            <person name="Liu T."/>
            <person name="Pan Y."/>
            <person name="Xia L."/>
            <person name="Li J."/>
            <person name="Zhao F."/>
            <person name="Cao W."/>
        </authorList>
    </citation>
    <scope>NUCLEOTIDE SEQUENCE</scope>
    <source>
        <strain evidence="1">Hyas-2018</strain>
    </source>
</reference>
<accession>A0ACB7RLH2</accession>
<gene>
    <name evidence="1" type="ORF">HPB50_011336</name>
</gene>
<evidence type="ECO:0000313" key="2">
    <source>
        <dbReference type="Proteomes" id="UP000821845"/>
    </source>
</evidence>
<keyword evidence="2" id="KW-1185">Reference proteome</keyword>
<comment type="caution">
    <text evidence="1">The sequence shown here is derived from an EMBL/GenBank/DDBJ whole genome shotgun (WGS) entry which is preliminary data.</text>
</comment>
<dbReference type="Proteomes" id="UP000821845">
    <property type="component" value="Chromosome 9"/>
</dbReference>
<organism evidence="1 2">
    <name type="scientific">Hyalomma asiaticum</name>
    <name type="common">Tick</name>
    <dbReference type="NCBI Taxonomy" id="266040"/>
    <lineage>
        <taxon>Eukaryota</taxon>
        <taxon>Metazoa</taxon>
        <taxon>Ecdysozoa</taxon>
        <taxon>Arthropoda</taxon>
        <taxon>Chelicerata</taxon>
        <taxon>Arachnida</taxon>
        <taxon>Acari</taxon>
        <taxon>Parasitiformes</taxon>
        <taxon>Ixodida</taxon>
        <taxon>Ixodoidea</taxon>
        <taxon>Ixodidae</taxon>
        <taxon>Hyalomminae</taxon>
        <taxon>Hyalomma</taxon>
    </lineage>
</organism>
<proteinExistence type="predicted"/>
<sequence length="618" mass="68785">MEFHSLDADIQAFILKGIEDYGIVGTPGNYAWSTPLIMKYGVELAYEDLVPTEKDLASTDFVHNAATLAKILSIRPLVRKLRIGDIDVPGFEAAFRTREQCPSLKEVCMGIFDQKCEPLRLNECGAFQSLCSLYLGADSTEPAYAEDIASYVAQNRSLKELTLSMSCGGDEGIAILLEAFKVQTIEKGFETNYTLTKLDFGHGEDEDEMGRIGEYLRRNITLENKAAMCVTSGVDLSDETSMLALKKNLCSLHLSAIDTEPAYGEDIASYVAYNKSLKELTLGTSCGGEEGMVMLVEALKLNDTLKRFSLYEIETELSYETLISFAKILSFNSTLELVSLNSIYDVEEDQVSSCLDQDLYPGAFNKLDIKWPQSLFIELIGLIRKQGCAPLLHIRVPSCAGKKYIRQFFEALAPVTALRELHLSDIDMCDAFTDGIAYLLKCTATLRKFMISTDVDANEEHHLMNIFESLKRNRSVTKFEIKYSVLTPRIAASMSELISVNSTLNDLAVIVDGPLMPEPVKVIEKGFDTNYTLTKLFLGRYDEVMGDIPRLLKRNISLENKAALWVIHGVDQIDEAGVDALKKVHFGSGLVEKVQMITGRTRQDALDDIQRAVAHLCQ</sequence>
<dbReference type="EMBL" id="CM023489">
    <property type="protein sequence ID" value="KAH6922264.1"/>
    <property type="molecule type" value="Genomic_DNA"/>
</dbReference>
<name>A0ACB7RLH2_HYAAI</name>
<evidence type="ECO:0000313" key="1">
    <source>
        <dbReference type="EMBL" id="KAH6922264.1"/>
    </source>
</evidence>